<dbReference type="InterPro" id="IPR010809">
    <property type="entry name" value="FliD_C"/>
</dbReference>
<dbReference type="GO" id="GO:0007155">
    <property type="term" value="P:cell adhesion"/>
    <property type="evidence" value="ECO:0007669"/>
    <property type="project" value="InterPro"/>
</dbReference>
<dbReference type="Proteomes" id="UP000244890">
    <property type="component" value="Chromosome"/>
</dbReference>
<feature type="domain" description="Flagellar hook-associated protein 2 N-terminal" evidence="7">
    <location>
        <begin position="24"/>
        <end position="109"/>
    </location>
</feature>
<comment type="function">
    <text evidence="5">Required for morphogenesis and for the elongation of the flagellar filament by facilitating polymerization of the flagellin monomers at the tip of growing filament. Forms a capping structure, which prevents flagellin subunits (transported through the central channel of the flagellum) from leaking out without polymerization at the distal end.</text>
</comment>
<organism evidence="9 10">
    <name type="scientific">Helicobacter apodemus</name>
    <dbReference type="NCBI Taxonomy" id="135569"/>
    <lineage>
        <taxon>Bacteria</taxon>
        <taxon>Pseudomonadati</taxon>
        <taxon>Campylobacterota</taxon>
        <taxon>Epsilonproteobacteria</taxon>
        <taxon>Campylobacterales</taxon>
        <taxon>Helicobacteraceae</taxon>
        <taxon>Helicobacter</taxon>
    </lineage>
</organism>
<dbReference type="RefSeq" id="WP_108910467.1">
    <property type="nucleotide sequence ID" value="NZ_CP021886.1"/>
</dbReference>
<evidence type="ECO:0000259" key="8">
    <source>
        <dbReference type="Pfam" id="PF07195"/>
    </source>
</evidence>
<evidence type="ECO:0000256" key="4">
    <source>
        <dbReference type="ARBA" id="ARBA00023143"/>
    </source>
</evidence>
<sequence length="690" mass="74951">MAIATTSSLGIGSGLLSWDNLNELKNNDVKNLINPITKKIEKNVEQQTELAKLITNMTSLNTQAKNLSDLSTYQKRSTTIEGTGIKATAGAGLAVQDIKINVSQLAQNDVNQVGLKFASRDSVFSNKNTTLNFYHNGTNYNINIKAGMTLSEVGQAITDATDGKVLGIIMKTGGDNPYQLMIQSKDSGADNKVYFGSTLVGSALPGGKIETTNSGSIEFDIAGQKLKIDAKDIQSDFGNTAEQNAQALLDAINKKLEDPSNSTLKGLVDSGQVTIELNKDGTGLMLNDSKGGDISVEVKDMKFQAAQGTTSAETDLGFSTKKTQTPNQVTGSKGVSNETLTGKFSINGTEFDLSQVSSQTGANNAEKVAALINAQTSTTKVEAKIENGRLILNHQSGEEITLSSSDNALDSLGLNAGIYATNKNFLKDMNITNIQKAQNAKLTYNGINIERDKNSIDDIVSGLTLELTAVTKPNEEVIVRIARDDSGLSDEVKKFVENYNEMFNKLKELTKYDKDTKVTGVFNGNSDITSITRKLNAIITSIDPSGNNLMKFGVFLNDDGTLKFEKEKFDTEFKKDPDAAIAFFRSSTSIINGESKEIDGVFTKIKKTLDGFITDEKVNGKEKKGTLKLLETSLNDDKKKLETEKTNTQKRIDDKYNAMAEKWALYDQMIAKLTQQQQKLSTIIAAQMKQ</sequence>
<gene>
    <name evidence="9" type="ORF">CDV25_01445</name>
</gene>
<dbReference type="InterPro" id="IPR040026">
    <property type="entry name" value="FliD"/>
</dbReference>
<accession>A0A2U8FBF9</accession>
<evidence type="ECO:0000259" key="7">
    <source>
        <dbReference type="Pfam" id="PF02465"/>
    </source>
</evidence>
<dbReference type="KEGG" id="had:CDV25_01445"/>
<evidence type="ECO:0000256" key="2">
    <source>
        <dbReference type="ARBA" id="ARBA00011255"/>
    </source>
</evidence>
<keyword evidence="3 5" id="KW-0175">Coiled coil</keyword>
<keyword evidence="9" id="KW-0969">Cilium</keyword>
<dbReference type="PANTHER" id="PTHR30288:SF0">
    <property type="entry name" value="FLAGELLAR HOOK-ASSOCIATED PROTEIN 2"/>
    <property type="match status" value="1"/>
</dbReference>
<dbReference type="PANTHER" id="PTHR30288">
    <property type="entry name" value="FLAGELLAR CAP/ASSEMBLY PROTEIN FLID"/>
    <property type="match status" value="1"/>
</dbReference>
<feature type="coiled-coil region" evidence="5">
    <location>
        <begin position="631"/>
        <end position="658"/>
    </location>
</feature>
<evidence type="ECO:0000313" key="10">
    <source>
        <dbReference type="Proteomes" id="UP000244890"/>
    </source>
</evidence>
<dbReference type="GO" id="GO:0071973">
    <property type="term" value="P:bacterial-type flagellum-dependent cell motility"/>
    <property type="evidence" value="ECO:0007669"/>
    <property type="project" value="TreeGrafter"/>
</dbReference>
<dbReference type="Pfam" id="PF02465">
    <property type="entry name" value="FliD_N"/>
    <property type="match status" value="1"/>
</dbReference>
<dbReference type="NCBIfam" id="NF006282">
    <property type="entry name" value="PRK08453.1"/>
    <property type="match status" value="1"/>
</dbReference>
<dbReference type="InterPro" id="IPR003481">
    <property type="entry name" value="FliD_N"/>
</dbReference>
<name>A0A2U8FBF9_9HELI</name>
<dbReference type="EMBL" id="CP021886">
    <property type="protein sequence ID" value="AWI33572.1"/>
    <property type="molecule type" value="Genomic_DNA"/>
</dbReference>
<feature type="region of interest" description="Disordered" evidence="6">
    <location>
        <begin position="314"/>
        <end position="336"/>
    </location>
</feature>
<dbReference type="GO" id="GO:0009421">
    <property type="term" value="C:bacterial-type flagellum filament cap"/>
    <property type="evidence" value="ECO:0007669"/>
    <property type="project" value="InterPro"/>
</dbReference>
<comment type="subcellular location">
    <subcellularLocation>
        <location evidence="5">Secreted</location>
    </subcellularLocation>
    <subcellularLocation>
        <location evidence="5">Bacterial flagellum</location>
    </subcellularLocation>
</comment>
<evidence type="ECO:0000313" key="9">
    <source>
        <dbReference type="EMBL" id="AWI33572.1"/>
    </source>
</evidence>
<dbReference type="GO" id="GO:0009424">
    <property type="term" value="C:bacterial-type flagellum hook"/>
    <property type="evidence" value="ECO:0007669"/>
    <property type="project" value="UniProtKB-UniRule"/>
</dbReference>
<keyword evidence="9" id="KW-0282">Flagellum</keyword>
<evidence type="ECO:0000256" key="1">
    <source>
        <dbReference type="ARBA" id="ARBA00009764"/>
    </source>
</evidence>
<dbReference type="Gene3D" id="3.30.70.2120">
    <property type="match status" value="1"/>
</dbReference>
<dbReference type="GO" id="GO:0005576">
    <property type="term" value="C:extracellular region"/>
    <property type="evidence" value="ECO:0007669"/>
    <property type="project" value="UniProtKB-SubCell"/>
</dbReference>
<comment type="similarity">
    <text evidence="1 5">Belongs to the FliD family.</text>
</comment>
<comment type="subunit">
    <text evidence="2 5">Homopentamer.</text>
</comment>
<dbReference type="OrthoDB" id="1530at2"/>
<dbReference type="AlphaFoldDB" id="A0A2U8FBF9"/>
<evidence type="ECO:0000256" key="3">
    <source>
        <dbReference type="ARBA" id="ARBA00023054"/>
    </source>
</evidence>
<keyword evidence="9" id="KW-0966">Cell projection</keyword>
<evidence type="ECO:0000256" key="6">
    <source>
        <dbReference type="SAM" id="MobiDB-lite"/>
    </source>
</evidence>
<protein>
    <recommendedName>
        <fullName evidence="5">Flagellar hook-associated protein 2</fullName>
        <shortName evidence="5">HAP2</shortName>
    </recommendedName>
    <alternativeName>
        <fullName evidence="5">Flagellar cap protein</fullName>
    </alternativeName>
</protein>
<evidence type="ECO:0000256" key="5">
    <source>
        <dbReference type="RuleBase" id="RU362066"/>
    </source>
</evidence>
<proteinExistence type="inferred from homology"/>
<dbReference type="Pfam" id="PF07195">
    <property type="entry name" value="FliD_C"/>
    <property type="match status" value="1"/>
</dbReference>
<keyword evidence="5" id="KW-0964">Secreted</keyword>
<reference evidence="9 10" key="1">
    <citation type="submission" date="2017-06" db="EMBL/GenBank/DDBJ databases">
        <title>Complete genome of Helicobacter apodemus.</title>
        <authorList>
            <person name="Cho S."/>
        </authorList>
    </citation>
    <scope>NUCLEOTIDE SEQUENCE [LARGE SCALE GENOMIC DNA]</scope>
    <source>
        <strain evidence="10">SNUVETPUB-15-01</strain>
    </source>
</reference>
<keyword evidence="4 5" id="KW-0975">Bacterial flagellum</keyword>
<feature type="compositionally biased region" description="Polar residues" evidence="6">
    <location>
        <begin position="320"/>
        <end position="336"/>
    </location>
</feature>
<feature type="domain" description="Flagellar hook-associated protein 2 C-terminal" evidence="8">
    <location>
        <begin position="437"/>
        <end position="674"/>
    </location>
</feature>